<reference evidence="2" key="1">
    <citation type="submission" date="2021-09" db="EMBL/GenBank/DDBJ databases">
        <title>The genome of Mauremys mutica provides insights into the evolution of semi-aquatic lifestyle.</title>
        <authorList>
            <person name="Gong S."/>
            <person name="Gao Y."/>
        </authorList>
    </citation>
    <scope>NUCLEOTIDE SEQUENCE</scope>
    <source>
        <strain evidence="2">MM-2020</strain>
        <tissue evidence="2">Muscle</tissue>
    </source>
</reference>
<feature type="compositionally biased region" description="Low complexity" evidence="1">
    <location>
        <begin position="68"/>
        <end position="79"/>
    </location>
</feature>
<feature type="compositionally biased region" description="Basic and acidic residues" evidence="1">
    <location>
        <begin position="137"/>
        <end position="151"/>
    </location>
</feature>
<protein>
    <submittedName>
        <fullName evidence="2">Uncharacterized protein</fullName>
    </submittedName>
</protein>
<accession>A0A9D4AYM4</accession>
<name>A0A9D4AYM4_9SAUR</name>
<evidence type="ECO:0000313" key="3">
    <source>
        <dbReference type="Proteomes" id="UP000827986"/>
    </source>
</evidence>
<sequence>MGNVQRSSLIPDRPLVKAREAWRSAGPPGQVADSSGRGHRMGKRKERKKLAPRAMAPILEHGRGGTGSSPPSCSPSKTPAEALSAPQAPRDAASREKPKLRKILVDLRPVLENVMEPWDSWEGCSETRSIRSAGCSPRERGQPSRGGRDSRGGASAVEDQTHRVTSLPPIAAQPRDSGQAAVARKPPRSQAQVPRDGALARRAAPRQEPMAPVTFPKISLQPEPAEQLLPPERSSSAEMAGAGSLLRPERSPDIQLPTRLLLQRLQETTTSQNHQLITQALQSLRKELQGEAPASPSEGERWRLLREPALNRKDDARRRNRKAVGLHPGAAERRLVKLTWRTGSPIAGNTREAACPQIHR</sequence>
<feature type="region of interest" description="Disordered" evidence="1">
    <location>
        <begin position="1"/>
        <end position="100"/>
    </location>
</feature>
<organism evidence="2 3">
    <name type="scientific">Mauremys mutica</name>
    <name type="common">yellowpond turtle</name>
    <dbReference type="NCBI Taxonomy" id="74926"/>
    <lineage>
        <taxon>Eukaryota</taxon>
        <taxon>Metazoa</taxon>
        <taxon>Chordata</taxon>
        <taxon>Craniata</taxon>
        <taxon>Vertebrata</taxon>
        <taxon>Euteleostomi</taxon>
        <taxon>Archelosauria</taxon>
        <taxon>Testudinata</taxon>
        <taxon>Testudines</taxon>
        <taxon>Cryptodira</taxon>
        <taxon>Durocryptodira</taxon>
        <taxon>Testudinoidea</taxon>
        <taxon>Geoemydidae</taxon>
        <taxon>Geoemydinae</taxon>
        <taxon>Mauremys</taxon>
    </lineage>
</organism>
<gene>
    <name evidence="2" type="ORF">KIL84_008650</name>
</gene>
<evidence type="ECO:0000256" key="1">
    <source>
        <dbReference type="SAM" id="MobiDB-lite"/>
    </source>
</evidence>
<dbReference type="Proteomes" id="UP000827986">
    <property type="component" value="Unassembled WGS sequence"/>
</dbReference>
<dbReference type="EMBL" id="JAHDVG010000479">
    <property type="protein sequence ID" value="KAH1174659.1"/>
    <property type="molecule type" value="Genomic_DNA"/>
</dbReference>
<feature type="compositionally biased region" description="Low complexity" evidence="1">
    <location>
        <begin position="220"/>
        <end position="232"/>
    </location>
</feature>
<feature type="compositionally biased region" description="Basic residues" evidence="1">
    <location>
        <begin position="37"/>
        <end position="51"/>
    </location>
</feature>
<comment type="caution">
    <text evidence="2">The sequence shown here is derived from an EMBL/GenBank/DDBJ whole genome shotgun (WGS) entry which is preliminary data.</text>
</comment>
<keyword evidence="3" id="KW-1185">Reference proteome</keyword>
<proteinExistence type="predicted"/>
<dbReference type="AlphaFoldDB" id="A0A9D4AYM4"/>
<feature type="region of interest" description="Disordered" evidence="1">
    <location>
        <begin position="115"/>
        <end position="252"/>
    </location>
</feature>
<evidence type="ECO:0000313" key="2">
    <source>
        <dbReference type="EMBL" id="KAH1174659.1"/>
    </source>
</evidence>